<accession>A0A6J5M3H9</accession>
<organism evidence="1">
    <name type="scientific">uncultured Caudovirales phage</name>
    <dbReference type="NCBI Taxonomy" id="2100421"/>
    <lineage>
        <taxon>Viruses</taxon>
        <taxon>Duplodnaviria</taxon>
        <taxon>Heunggongvirae</taxon>
        <taxon>Uroviricota</taxon>
        <taxon>Caudoviricetes</taxon>
        <taxon>Peduoviridae</taxon>
        <taxon>Maltschvirus</taxon>
        <taxon>Maltschvirus maltsch</taxon>
    </lineage>
</organism>
<name>A0A6J5M3H9_9CAUD</name>
<reference evidence="1" key="1">
    <citation type="submission" date="2020-04" db="EMBL/GenBank/DDBJ databases">
        <authorList>
            <person name="Chiriac C."/>
            <person name="Salcher M."/>
            <person name="Ghai R."/>
            <person name="Kavagutti S V."/>
        </authorList>
    </citation>
    <scope>NUCLEOTIDE SEQUENCE</scope>
</reference>
<evidence type="ECO:0000313" key="1">
    <source>
        <dbReference type="EMBL" id="CAB4140772.1"/>
    </source>
</evidence>
<proteinExistence type="predicted"/>
<gene>
    <name evidence="1" type="ORF">UFOVP395_107</name>
</gene>
<sequence>MEKCKVSAEAANAAYLVLWEFLSEGGAVPGINHDLVLQFVDALSSSNTIVIGD</sequence>
<protein>
    <submittedName>
        <fullName evidence="1">Uncharacterized protein</fullName>
    </submittedName>
</protein>
<dbReference type="EMBL" id="LR796380">
    <property type="protein sequence ID" value="CAB4140772.1"/>
    <property type="molecule type" value="Genomic_DNA"/>
</dbReference>